<gene>
    <name evidence="5" type="ORF">ACFPTR_04895</name>
</gene>
<evidence type="ECO:0000259" key="4">
    <source>
        <dbReference type="PROSITE" id="PS50977"/>
    </source>
</evidence>
<evidence type="ECO:0000256" key="2">
    <source>
        <dbReference type="ARBA" id="ARBA00023125"/>
    </source>
</evidence>
<organism evidence="5 6">
    <name type="scientific">Aliibacillus thermotolerans</name>
    <dbReference type="NCBI Taxonomy" id="1834418"/>
    <lineage>
        <taxon>Bacteria</taxon>
        <taxon>Bacillati</taxon>
        <taxon>Bacillota</taxon>
        <taxon>Bacilli</taxon>
        <taxon>Bacillales</taxon>
        <taxon>Bacillaceae</taxon>
        <taxon>Aliibacillus</taxon>
    </lineage>
</organism>
<dbReference type="Gene3D" id="1.10.357.10">
    <property type="entry name" value="Tetracycline Repressor, domain 2"/>
    <property type="match status" value="1"/>
</dbReference>
<dbReference type="InterPro" id="IPR023772">
    <property type="entry name" value="DNA-bd_HTH_TetR-type_CS"/>
</dbReference>
<name>A0ABW0U7C7_9BACI</name>
<feature type="domain" description="HTH tetR-type" evidence="4">
    <location>
        <begin position="1"/>
        <end position="61"/>
    </location>
</feature>
<dbReference type="PRINTS" id="PR00455">
    <property type="entry name" value="HTHTETR"/>
</dbReference>
<dbReference type="PROSITE" id="PS01081">
    <property type="entry name" value="HTH_TETR_1"/>
    <property type="match status" value="1"/>
</dbReference>
<evidence type="ECO:0000313" key="5">
    <source>
        <dbReference type="EMBL" id="MFC5628231.1"/>
    </source>
</evidence>
<feature type="DNA-binding region" description="H-T-H motif" evidence="3">
    <location>
        <begin position="24"/>
        <end position="43"/>
    </location>
</feature>
<dbReference type="PROSITE" id="PS50977">
    <property type="entry name" value="HTH_TETR_2"/>
    <property type="match status" value="1"/>
</dbReference>
<keyword evidence="6" id="KW-1185">Reference proteome</keyword>
<dbReference type="InterPro" id="IPR001647">
    <property type="entry name" value="HTH_TetR"/>
</dbReference>
<sequence>MDKKERLILAAIQLISKKGYDATSVQEITSACEVSKGTFYKYFRSKEDLLIDVFQYSHQQTLNEAQQVMQDTQLSTREQFIAIIAYELNRLNDNRELYLLLHKVVPIQDRKFQHTIQMTKSLMMTWHRDWLLRVYGKQIEEQVWDLVLILQGIMKEYIVFIDREFPLSDKKRVAESIVERLDVLVSNQTSLTTMVRKDTIQKYENMISLKTKNEEEMFQEDITLVKNYITEQSTWKETEKKEALSAISMLEKETNQDSESLVLKKALISFLKEKIHVKKPLERMEQYIVKTRKEGG</sequence>
<evidence type="ECO:0000256" key="1">
    <source>
        <dbReference type="ARBA" id="ARBA00022491"/>
    </source>
</evidence>
<dbReference type="InterPro" id="IPR009057">
    <property type="entry name" value="Homeodomain-like_sf"/>
</dbReference>
<dbReference type="EMBL" id="JBHSPF010000018">
    <property type="protein sequence ID" value="MFC5628231.1"/>
    <property type="molecule type" value="Genomic_DNA"/>
</dbReference>
<evidence type="ECO:0000256" key="3">
    <source>
        <dbReference type="PROSITE-ProRule" id="PRU00335"/>
    </source>
</evidence>
<dbReference type="InterPro" id="IPR050624">
    <property type="entry name" value="HTH-type_Tx_Regulator"/>
</dbReference>
<dbReference type="Proteomes" id="UP001596143">
    <property type="component" value="Unassembled WGS sequence"/>
</dbReference>
<keyword evidence="2 3" id="KW-0238">DNA-binding</keyword>
<proteinExistence type="predicted"/>
<evidence type="ECO:0000313" key="6">
    <source>
        <dbReference type="Proteomes" id="UP001596143"/>
    </source>
</evidence>
<dbReference type="PANTHER" id="PTHR43479:SF22">
    <property type="entry name" value="TRANSCRIPTIONAL REGULATOR, TETR FAMILY"/>
    <property type="match status" value="1"/>
</dbReference>
<reference evidence="6" key="1">
    <citation type="journal article" date="2019" name="Int. J. Syst. Evol. Microbiol.">
        <title>The Global Catalogue of Microorganisms (GCM) 10K type strain sequencing project: providing services to taxonomists for standard genome sequencing and annotation.</title>
        <authorList>
            <consortium name="The Broad Institute Genomics Platform"/>
            <consortium name="The Broad Institute Genome Sequencing Center for Infectious Disease"/>
            <person name="Wu L."/>
            <person name="Ma J."/>
        </authorList>
    </citation>
    <scope>NUCLEOTIDE SEQUENCE [LARGE SCALE GENOMIC DNA]</scope>
    <source>
        <strain evidence="6">CGMCC 1.15790</strain>
    </source>
</reference>
<comment type="caution">
    <text evidence="5">The sequence shown here is derived from an EMBL/GenBank/DDBJ whole genome shotgun (WGS) entry which is preliminary data.</text>
</comment>
<dbReference type="PANTHER" id="PTHR43479">
    <property type="entry name" value="ACREF/ENVCD OPERON REPRESSOR-RELATED"/>
    <property type="match status" value="1"/>
</dbReference>
<dbReference type="Pfam" id="PF00440">
    <property type="entry name" value="TetR_N"/>
    <property type="match status" value="1"/>
</dbReference>
<dbReference type="RefSeq" id="WP_270897497.1">
    <property type="nucleotide sequence ID" value="NZ_JBHSPF010000018.1"/>
</dbReference>
<accession>A0ABW0U7C7</accession>
<dbReference type="SUPFAM" id="SSF46689">
    <property type="entry name" value="Homeodomain-like"/>
    <property type="match status" value="1"/>
</dbReference>
<protein>
    <submittedName>
        <fullName evidence="5">TetR/AcrR family transcriptional regulator</fullName>
    </submittedName>
</protein>
<keyword evidence="1" id="KW-0678">Repressor</keyword>